<evidence type="ECO:0000313" key="1">
    <source>
        <dbReference type="EMBL" id="RVU38904.1"/>
    </source>
</evidence>
<dbReference type="AlphaFoldDB" id="A0A437QWJ4"/>
<organism evidence="1 2">
    <name type="scientific">Hwanghaeella grinnelliae</name>
    <dbReference type="NCBI Taxonomy" id="2500179"/>
    <lineage>
        <taxon>Bacteria</taxon>
        <taxon>Pseudomonadati</taxon>
        <taxon>Pseudomonadota</taxon>
        <taxon>Alphaproteobacteria</taxon>
        <taxon>Rhodospirillales</taxon>
        <taxon>Rhodospirillaceae</taxon>
        <taxon>Hwanghaeella</taxon>
    </lineage>
</organism>
<dbReference type="RefSeq" id="WP_127764275.1">
    <property type="nucleotide sequence ID" value="NZ_SADE01000001.1"/>
</dbReference>
<sequence length="104" mass="11451">MTPESQSEKGSNAAQREAEEMAYFGITSHPVTVFHYKDYRYTRLEDALAQARRTGPDAPADGRIGGHFAMENMGGAVRNKLAAAPDKPWCDTKGRNIVEGSYTQ</sequence>
<protein>
    <submittedName>
        <fullName evidence="1">Uncharacterized protein</fullName>
    </submittedName>
</protein>
<dbReference type="Proteomes" id="UP000287447">
    <property type="component" value="Unassembled WGS sequence"/>
</dbReference>
<keyword evidence="2" id="KW-1185">Reference proteome</keyword>
<dbReference type="EMBL" id="SADE01000001">
    <property type="protein sequence ID" value="RVU38904.1"/>
    <property type="molecule type" value="Genomic_DNA"/>
</dbReference>
<accession>A0A437QWJ4</accession>
<proteinExistence type="predicted"/>
<reference evidence="2" key="1">
    <citation type="submission" date="2019-01" db="EMBL/GenBank/DDBJ databases">
        <title>Gri0909 isolated from a small marine red alga.</title>
        <authorList>
            <person name="Kim J."/>
            <person name="Jeong S.E."/>
            <person name="Jeon C.O."/>
        </authorList>
    </citation>
    <scope>NUCLEOTIDE SEQUENCE [LARGE SCALE GENOMIC DNA]</scope>
    <source>
        <strain evidence="2">Gri0909</strain>
    </source>
</reference>
<comment type="caution">
    <text evidence="1">The sequence shown here is derived from an EMBL/GenBank/DDBJ whole genome shotgun (WGS) entry which is preliminary data.</text>
</comment>
<gene>
    <name evidence="1" type="ORF">EOI86_06455</name>
</gene>
<evidence type="ECO:0000313" key="2">
    <source>
        <dbReference type="Proteomes" id="UP000287447"/>
    </source>
</evidence>
<name>A0A437QWJ4_9PROT</name>
<dbReference type="OrthoDB" id="7510785at2"/>